<accession>A0A480AJR6</accession>
<dbReference type="Proteomes" id="UP000301751">
    <property type="component" value="Unassembled WGS sequence"/>
</dbReference>
<evidence type="ECO:0000256" key="1">
    <source>
        <dbReference type="SAM" id="MobiDB-lite"/>
    </source>
</evidence>
<feature type="region of interest" description="Disordered" evidence="1">
    <location>
        <begin position="1"/>
        <end position="42"/>
    </location>
</feature>
<reference evidence="3" key="1">
    <citation type="submission" date="2019-03" db="EMBL/GenBank/DDBJ databases">
        <title>Aquabacterium pictum sp.nov., the first bacteriochlorophyll a-containing freshwater bacterium in the genus Aquabacterium of the class Betaproteobacteria.</title>
        <authorList>
            <person name="Hirose S."/>
            <person name="Tank M."/>
            <person name="Hara E."/>
            <person name="Tamaki H."/>
            <person name="Takaichi S."/>
            <person name="Haruta S."/>
            <person name="Hanada S."/>
        </authorList>
    </citation>
    <scope>NUCLEOTIDE SEQUENCE [LARGE SCALE GENOMIC DNA]</scope>
    <source>
        <strain evidence="3">W35</strain>
    </source>
</reference>
<sequence>MIPGPLHPPHRTMDATRFPFCPAGEDGSPGKFGRPLPDGDTP</sequence>
<protein>
    <submittedName>
        <fullName evidence="2">Uncharacterized protein</fullName>
    </submittedName>
</protein>
<keyword evidence="3" id="KW-1185">Reference proteome</keyword>
<organism evidence="2 3">
    <name type="scientific">Pseudaquabacterium pictum</name>
    <dbReference type="NCBI Taxonomy" id="2315236"/>
    <lineage>
        <taxon>Bacteria</taxon>
        <taxon>Pseudomonadati</taxon>
        <taxon>Pseudomonadota</taxon>
        <taxon>Betaproteobacteria</taxon>
        <taxon>Burkholderiales</taxon>
        <taxon>Sphaerotilaceae</taxon>
        <taxon>Pseudaquabacterium</taxon>
    </lineage>
</organism>
<dbReference type="AlphaFoldDB" id="A0A480AJR6"/>
<dbReference type="EMBL" id="BJCL01000001">
    <property type="protein sequence ID" value="GCL60940.1"/>
    <property type="molecule type" value="Genomic_DNA"/>
</dbReference>
<name>A0A480AJR6_9BURK</name>
<evidence type="ECO:0000313" key="3">
    <source>
        <dbReference type="Proteomes" id="UP000301751"/>
    </source>
</evidence>
<proteinExistence type="predicted"/>
<comment type="caution">
    <text evidence="2">The sequence shown here is derived from an EMBL/GenBank/DDBJ whole genome shotgun (WGS) entry which is preliminary data.</text>
</comment>
<gene>
    <name evidence="2" type="ORF">AQPW35_00210</name>
</gene>
<evidence type="ECO:0000313" key="2">
    <source>
        <dbReference type="EMBL" id="GCL60940.1"/>
    </source>
</evidence>